<dbReference type="Gene3D" id="3.40.50.300">
    <property type="entry name" value="P-loop containing nucleotide triphosphate hydrolases"/>
    <property type="match status" value="1"/>
</dbReference>
<protein>
    <submittedName>
        <fullName evidence="1">AAA family ATPase</fullName>
    </submittedName>
</protein>
<dbReference type="InterPro" id="IPR027417">
    <property type="entry name" value="P-loop_NTPase"/>
</dbReference>
<comment type="caution">
    <text evidence="1">The sequence shown here is derived from an EMBL/GenBank/DDBJ whole genome shotgun (WGS) entry which is preliminary data.</text>
</comment>
<dbReference type="CDD" id="cd02019">
    <property type="entry name" value="NK"/>
    <property type="match status" value="1"/>
</dbReference>
<evidence type="ECO:0000313" key="2">
    <source>
        <dbReference type="Proteomes" id="UP000486534"/>
    </source>
</evidence>
<dbReference type="Pfam" id="PF13671">
    <property type="entry name" value="AAA_33"/>
    <property type="match status" value="1"/>
</dbReference>
<proteinExistence type="predicted"/>
<dbReference type="EMBL" id="WHUV01000002">
    <property type="protein sequence ID" value="MQA53686.1"/>
    <property type="molecule type" value="Genomic_DNA"/>
</dbReference>
<accession>A0A7X1U4B2</accession>
<name>A0A7X1U4B2_9PSED</name>
<reference evidence="1 2" key="1">
    <citation type="submission" date="2019-10" db="EMBL/GenBank/DDBJ databases">
        <title>Pseudomonas dajingensis sp. nov., isolated from the profound head ulcers of farmed Murray cod (Maccullochella peelii peelii).</title>
        <authorList>
            <person name="Liu Y."/>
        </authorList>
    </citation>
    <scope>NUCLEOTIDE SEQUENCE [LARGE SCALE GENOMIC DNA]</scope>
    <source>
        <strain evidence="1 2">MC042</strain>
    </source>
</reference>
<dbReference type="SUPFAM" id="SSF52540">
    <property type="entry name" value="P-loop containing nucleoside triphosphate hydrolases"/>
    <property type="match status" value="1"/>
</dbReference>
<dbReference type="Proteomes" id="UP000486534">
    <property type="component" value="Unassembled WGS sequence"/>
</dbReference>
<organism evidence="1 2">
    <name type="scientific">Pseudomonas piscis</name>
    <dbReference type="NCBI Taxonomy" id="2614538"/>
    <lineage>
        <taxon>Bacteria</taxon>
        <taxon>Pseudomonadati</taxon>
        <taxon>Pseudomonadota</taxon>
        <taxon>Gammaproteobacteria</taxon>
        <taxon>Pseudomonadales</taxon>
        <taxon>Pseudomonadaceae</taxon>
        <taxon>Pseudomonas</taxon>
    </lineage>
</organism>
<gene>
    <name evidence="1" type="ORF">GDH07_10225</name>
</gene>
<sequence>MNPPSNPVLHLLCGKIASGKSTFARQLAQAPGCVLICEDLWLARLYPQMIHCVADYQLHARRLGEALGPLVVAMLQAGTSVVLDFPANTLAQRAWLRGLADQAQVPHRLHVLNVAEDVCRSRLRERNNQGEHPFATSDEQFELICSYFVAPQAAEGLNIVEA</sequence>
<dbReference type="AlphaFoldDB" id="A0A7X1U4B2"/>
<dbReference type="RefSeq" id="WP_152897436.1">
    <property type="nucleotide sequence ID" value="NZ_CP191492.1"/>
</dbReference>
<evidence type="ECO:0000313" key="1">
    <source>
        <dbReference type="EMBL" id="MQA53686.1"/>
    </source>
</evidence>